<dbReference type="PANTHER" id="PTHR30572">
    <property type="entry name" value="MEMBRANE COMPONENT OF TRANSPORTER-RELATED"/>
    <property type="match status" value="1"/>
</dbReference>
<evidence type="ECO:0000256" key="4">
    <source>
        <dbReference type="ARBA" id="ARBA00022989"/>
    </source>
</evidence>
<dbReference type="GO" id="GO:0022857">
    <property type="term" value="F:transmembrane transporter activity"/>
    <property type="evidence" value="ECO:0007669"/>
    <property type="project" value="TreeGrafter"/>
</dbReference>
<dbReference type="OrthoDB" id="9770036at2"/>
<dbReference type="Pfam" id="PF12704">
    <property type="entry name" value="MacB_PCD"/>
    <property type="match status" value="2"/>
</dbReference>
<feature type="transmembrane region" description="Helical" evidence="7">
    <location>
        <begin position="370"/>
        <end position="390"/>
    </location>
</feature>
<name>D7CVH0_TRURR</name>
<keyword evidence="4 7" id="KW-1133">Transmembrane helix</keyword>
<dbReference type="RefSeq" id="WP_013177569.1">
    <property type="nucleotide sequence ID" value="NC_014221.1"/>
</dbReference>
<feature type="transmembrane region" description="Helical" evidence="7">
    <location>
        <begin position="327"/>
        <end position="349"/>
    </location>
</feature>
<dbReference type="InterPro" id="IPR025857">
    <property type="entry name" value="MacB_PCD"/>
</dbReference>
<feature type="transmembrane region" description="Helical" evidence="7">
    <location>
        <begin position="673"/>
        <end position="693"/>
    </location>
</feature>
<dbReference type="AlphaFoldDB" id="D7CVH0"/>
<feature type="domain" description="MacB-like periplasmic core" evidence="9">
    <location>
        <begin position="13"/>
        <end position="176"/>
    </location>
</feature>
<dbReference type="eggNOG" id="COG0577">
    <property type="taxonomic scope" value="Bacteria"/>
</dbReference>
<feature type="transmembrane region" description="Helical" evidence="7">
    <location>
        <begin position="287"/>
        <end position="307"/>
    </location>
</feature>
<feature type="domain" description="ABC3 transporter permease C-terminal" evidence="8">
    <location>
        <begin position="622"/>
        <end position="731"/>
    </location>
</feature>
<protein>
    <recommendedName>
        <fullName evidence="12">ABC3 transporter permease protein domain-containing protein</fullName>
    </recommendedName>
</protein>
<evidence type="ECO:0000313" key="10">
    <source>
        <dbReference type="EMBL" id="ADI14198.1"/>
    </source>
</evidence>
<evidence type="ECO:0000256" key="1">
    <source>
        <dbReference type="ARBA" id="ARBA00004651"/>
    </source>
</evidence>
<reference evidence="11" key="1">
    <citation type="submission" date="2010-05" db="EMBL/GenBank/DDBJ databases">
        <title>The complete genome of Truepera radiovictris DSM 17093.</title>
        <authorList>
            <consortium name="US DOE Joint Genome Institute (JGI-PGF)"/>
            <person name="Lucas S."/>
            <person name="Copeland A."/>
            <person name="Lapidus A."/>
            <person name="Glavina del Rio T."/>
            <person name="Dalin E."/>
            <person name="Tice H."/>
            <person name="Bruce D."/>
            <person name="Goodwin L."/>
            <person name="Pitluck S."/>
            <person name="Kyrpides N."/>
            <person name="Mavromatis K."/>
            <person name="Ovchinnikova G."/>
            <person name="Munk A.C."/>
            <person name="Detter J.C."/>
            <person name="Han C."/>
            <person name="Tapia R."/>
            <person name="Land M."/>
            <person name="Hauser L."/>
            <person name="Markowitz V."/>
            <person name="Cheng J.-F."/>
            <person name="Hugenholtz P."/>
            <person name="Woyke T."/>
            <person name="Wu D."/>
            <person name="Tindall B."/>
            <person name="Pomrenke H.G."/>
            <person name="Brambilla E."/>
            <person name="Klenk H.-P."/>
            <person name="Eisen J.A."/>
        </authorList>
    </citation>
    <scope>NUCLEOTIDE SEQUENCE [LARGE SCALE GENOMIC DNA]</scope>
    <source>
        <strain evidence="11">DSM 17093 / CIP 108686 / LMG 22925 / RQ-24</strain>
    </source>
</reference>
<keyword evidence="3 7" id="KW-0812">Transmembrane</keyword>
<keyword evidence="11" id="KW-1185">Reference proteome</keyword>
<evidence type="ECO:0000259" key="9">
    <source>
        <dbReference type="Pfam" id="PF12704"/>
    </source>
</evidence>
<evidence type="ECO:0000313" key="11">
    <source>
        <dbReference type="Proteomes" id="UP000000379"/>
    </source>
</evidence>
<feature type="domain" description="MacB-like periplasmic core" evidence="9">
    <location>
        <begin position="372"/>
        <end position="578"/>
    </location>
</feature>
<dbReference type="Proteomes" id="UP000000379">
    <property type="component" value="Chromosome"/>
</dbReference>
<evidence type="ECO:0000256" key="3">
    <source>
        <dbReference type="ARBA" id="ARBA00022692"/>
    </source>
</evidence>
<proteinExistence type="inferred from homology"/>
<dbReference type="InterPro" id="IPR003838">
    <property type="entry name" value="ABC3_permease_C"/>
</dbReference>
<evidence type="ECO:0000256" key="5">
    <source>
        <dbReference type="ARBA" id="ARBA00023136"/>
    </source>
</evidence>
<feature type="domain" description="ABC3 transporter permease C-terminal" evidence="8">
    <location>
        <begin position="243"/>
        <end position="354"/>
    </location>
</feature>
<keyword evidence="5 7" id="KW-0472">Membrane</keyword>
<feature type="transmembrane region" description="Helical" evidence="7">
    <location>
        <begin position="705"/>
        <end position="733"/>
    </location>
</feature>
<dbReference type="GO" id="GO:0005886">
    <property type="term" value="C:plasma membrane"/>
    <property type="evidence" value="ECO:0007669"/>
    <property type="project" value="UniProtKB-SubCell"/>
</dbReference>
<dbReference type="HOGENOM" id="CLU_373809_0_0_0"/>
<evidence type="ECO:0000256" key="7">
    <source>
        <dbReference type="SAM" id="Phobius"/>
    </source>
</evidence>
<dbReference type="InterPro" id="IPR050250">
    <property type="entry name" value="Macrolide_Exporter_MacB"/>
</dbReference>
<keyword evidence="2" id="KW-1003">Cell membrane</keyword>
<accession>D7CVH0</accession>
<sequence length="743" mass="77227">MNALRNLVALLSVALAGGVLGVTLGLWERSSDTLRALRETVGQHTYLVEPDLDPERPSMPLDPLPGDLSALATLPGVVGVALSTNVSRLVTQEVSYPLIGVDAAFFGVRRFAFAAGRPFEAPTEAVVGANLREMLGETVEAGGFPYRVVGVLESVRARGWVDAELDGAIFVPLEAYFGPEGGPSFLFLETTPEAFGSAGAALRAWLEREGIEGYRVLPLTEQYGAELRETVGRLLGGALGFGVAAVLLSAGANLLAFYLARALSRVRQLGVRRAVGATRQDVTLGELWGALPWGVAGLVLAPPLAYLGAALLTRATGVSAAPGLRSLLLLAPPLLLLVAVAAFFPALWAARQPPAQVMRGGASSAPQRRLLLAGAGLALGVAGLVVQATTARAAEAETRRILGGVGERIGTYASVLTEGLGDPRGFTSLTRRDYEALLASPAAEGFSRTAYKRAFTLSTLEGPAGSYLSTWQAAEEPFAEMIGAELLAGRWPAPDAAEVALGQLIAAETFGEADPLGAEVHAFGRAWTVVGVFRSGTQNIPGGLRDEQVLFPGPMVRAQGFGSILVEVAPGRDVAAALQTGADVLNARYGDDRIPFTVMRAEDFYPEVRGALLSLAAVYRALAAALLLLGGGGLAAQMLVALSLRVREIGVRRAVGARTTDIFAQFLGEALRLAALSSAAGLLLGVGLGYLAARLQGVPFLIDLPALALAVALAFFVAALFGAGPALAAARLLPADAVREREA</sequence>
<organism evidence="10 11">
    <name type="scientific">Truepera radiovictrix (strain DSM 17093 / CIP 108686 / LMG 22925 / RQ-24)</name>
    <dbReference type="NCBI Taxonomy" id="649638"/>
    <lineage>
        <taxon>Bacteria</taxon>
        <taxon>Thermotogati</taxon>
        <taxon>Deinococcota</taxon>
        <taxon>Deinococci</taxon>
        <taxon>Trueperales</taxon>
        <taxon>Trueperaceae</taxon>
        <taxon>Truepera</taxon>
    </lineage>
</organism>
<feature type="transmembrane region" description="Helical" evidence="7">
    <location>
        <begin position="234"/>
        <end position="259"/>
    </location>
</feature>
<reference evidence="10 11" key="2">
    <citation type="journal article" date="2011" name="Stand. Genomic Sci.">
        <title>Complete genome sequence of Truepera radiovictrix type strain (RQ-24).</title>
        <authorList>
            <person name="Ivanova N."/>
            <person name="Rohde C."/>
            <person name="Munk C."/>
            <person name="Nolan M."/>
            <person name="Lucas S."/>
            <person name="Del Rio T.G."/>
            <person name="Tice H."/>
            <person name="Deshpande S."/>
            <person name="Cheng J.F."/>
            <person name="Tapia R."/>
            <person name="Han C."/>
            <person name="Goodwin L."/>
            <person name="Pitluck S."/>
            <person name="Liolios K."/>
            <person name="Mavromatis K."/>
            <person name="Mikhailova N."/>
            <person name="Pati A."/>
            <person name="Chen A."/>
            <person name="Palaniappan K."/>
            <person name="Land M."/>
            <person name="Hauser L."/>
            <person name="Chang Y.J."/>
            <person name="Jeffries C.D."/>
            <person name="Brambilla E."/>
            <person name="Rohde M."/>
            <person name="Goker M."/>
            <person name="Tindall B.J."/>
            <person name="Woyke T."/>
            <person name="Bristow J."/>
            <person name="Eisen J.A."/>
            <person name="Markowitz V."/>
            <person name="Hugenholtz P."/>
            <person name="Kyrpides N.C."/>
            <person name="Klenk H.P."/>
            <person name="Lapidus A."/>
        </authorList>
    </citation>
    <scope>NUCLEOTIDE SEQUENCE [LARGE SCALE GENOMIC DNA]</scope>
    <source>
        <strain evidence="11">DSM 17093 / CIP 108686 / LMG 22925 / RQ-24</strain>
    </source>
</reference>
<dbReference type="EMBL" id="CP002049">
    <property type="protein sequence ID" value="ADI14198.1"/>
    <property type="molecule type" value="Genomic_DNA"/>
</dbReference>
<comment type="similarity">
    <text evidence="6">Belongs to the ABC-4 integral membrane protein family.</text>
</comment>
<evidence type="ECO:0008006" key="12">
    <source>
        <dbReference type="Google" id="ProtNLM"/>
    </source>
</evidence>
<comment type="subcellular location">
    <subcellularLocation>
        <location evidence="1">Cell membrane</location>
        <topology evidence="1">Multi-pass membrane protein</topology>
    </subcellularLocation>
</comment>
<evidence type="ECO:0000256" key="2">
    <source>
        <dbReference type="ARBA" id="ARBA00022475"/>
    </source>
</evidence>
<feature type="transmembrane region" description="Helical" evidence="7">
    <location>
        <begin position="621"/>
        <end position="644"/>
    </location>
</feature>
<gene>
    <name evidence="10" type="ordered locus">Trad_1071</name>
</gene>
<dbReference type="STRING" id="649638.Trad_1071"/>
<evidence type="ECO:0000259" key="8">
    <source>
        <dbReference type="Pfam" id="PF02687"/>
    </source>
</evidence>
<dbReference type="KEGG" id="tra:Trad_1071"/>
<dbReference type="Pfam" id="PF02687">
    <property type="entry name" value="FtsX"/>
    <property type="match status" value="2"/>
</dbReference>
<dbReference type="PANTHER" id="PTHR30572:SF4">
    <property type="entry name" value="ABC TRANSPORTER PERMEASE YTRF"/>
    <property type="match status" value="1"/>
</dbReference>
<evidence type="ECO:0000256" key="6">
    <source>
        <dbReference type="ARBA" id="ARBA00038076"/>
    </source>
</evidence>